<feature type="domain" description="Glycosyltransferase subfamily 4-like N-terminal" evidence="3">
    <location>
        <begin position="76"/>
        <end position="166"/>
    </location>
</feature>
<dbReference type="InterPro" id="IPR028098">
    <property type="entry name" value="Glyco_trans_4-like_N"/>
</dbReference>
<dbReference type="RefSeq" id="WP_035115303.1">
    <property type="nucleotide sequence ID" value="NZ_CP047046.1"/>
</dbReference>
<accession>A0A0A2DGJ2</accession>
<sequence length="344" mass="38222">MKRSVRVLSIPAQHPYTQAIKPANAVYFPDPDINGNWWPHPALEANFWSSAPTEEEPAAAGGFGTAFSHLHYSLGGIDLVHLHFGFEHRTPQQIQEFVDALPIPLVVTVHDLDNPHLVTAAQQQEHHERLRILIRAAASVITLTQPAAQRLREEFSAQRVDVVPHPAITRDVPNPPRDPVAGVFLKSLRNNVISDPSFYLAIAAETPLRVFIHSDAPTRPLREALTGKVDLRVHAPFSDDELHQEVASVTTCLLPYVRGTHSGWLEMCRDVGTTVVAPDVGCYEGQADSPGTVRVYDAGDAHAAADALNRQLERGTVPYRGNRERQLHFIHGFHERLYERLVTP</sequence>
<dbReference type="Pfam" id="PF13439">
    <property type="entry name" value="Glyco_transf_4"/>
    <property type="match status" value="1"/>
</dbReference>
<keyword evidence="2 4" id="KW-0808">Transferase</keyword>
<evidence type="ECO:0000256" key="1">
    <source>
        <dbReference type="ARBA" id="ARBA00022676"/>
    </source>
</evidence>
<keyword evidence="5" id="KW-1185">Reference proteome</keyword>
<dbReference type="AlphaFoldDB" id="A0A0A2DGJ2"/>
<name>A0A0A2DGJ2_9CORY</name>
<dbReference type="EMBL" id="JRVJ01000018">
    <property type="protein sequence ID" value="KGM18300.1"/>
    <property type="molecule type" value="Genomic_DNA"/>
</dbReference>
<gene>
    <name evidence="4" type="ORF">MA47_08635</name>
</gene>
<dbReference type="Gene3D" id="3.40.50.2000">
    <property type="entry name" value="Glycogen Phosphorylase B"/>
    <property type="match status" value="1"/>
</dbReference>
<evidence type="ECO:0000259" key="3">
    <source>
        <dbReference type="Pfam" id="PF13439"/>
    </source>
</evidence>
<reference evidence="4 5" key="1">
    <citation type="submission" date="2014-10" db="EMBL/GenBank/DDBJ databases">
        <title>Whole Genome sequence of Corynebacterium auriscanis strain CIP 106629.</title>
        <authorList>
            <person name="Hassan S.S."/>
            <person name="Jamal S.B."/>
            <person name="Tiwari S."/>
            <person name="Oliveira L.D.C."/>
            <person name="Souza F."/>
            <person name="Mariano D.C."/>
            <person name="Almeida S."/>
            <person name="Dorella F."/>
            <person name="Pereira F."/>
            <person name="Carvalho A."/>
            <person name="Leal C.A."/>
            <person name="Soares S.D.C."/>
            <person name="Figueiredo H.C."/>
            <person name="Silva A."/>
            <person name="Azevedo V.A."/>
        </authorList>
    </citation>
    <scope>NUCLEOTIDE SEQUENCE [LARGE SCALE GENOMIC DNA]</scope>
    <source>
        <strain evidence="4 5">CIP 106629</strain>
    </source>
</reference>
<dbReference type="SUPFAM" id="SSF53756">
    <property type="entry name" value="UDP-Glycosyltransferase/glycogen phosphorylase"/>
    <property type="match status" value="1"/>
</dbReference>
<keyword evidence="1" id="KW-0328">Glycosyltransferase</keyword>
<organism evidence="4 5">
    <name type="scientific">Corynebacterium auriscanis</name>
    <dbReference type="NCBI Taxonomy" id="99807"/>
    <lineage>
        <taxon>Bacteria</taxon>
        <taxon>Bacillati</taxon>
        <taxon>Actinomycetota</taxon>
        <taxon>Actinomycetes</taxon>
        <taxon>Mycobacteriales</taxon>
        <taxon>Corynebacteriaceae</taxon>
        <taxon>Corynebacterium</taxon>
    </lineage>
</organism>
<evidence type="ECO:0000313" key="5">
    <source>
        <dbReference type="Proteomes" id="UP000030145"/>
    </source>
</evidence>
<evidence type="ECO:0000256" key="2">
    <source>
        <dbReference type="ARBA" id="ARBA00022679"/>
    </source>
</evidence>
<dbReference type="GeneID" id="300553105"/>
<dbReference type="Proteomes" id="UP000030145">
    <property type="component" value="Unassembled WGS sequence"/>
</dbReference>
<evidence type="ECO:0000313" key="4">
    <source>
        <dbReference type="EMBL" id="KGM18300.1"/>
    </source>
</evidence>
<comment type="caution">
    <text evidence="4">The sequence shown here is derived from an EMBL/GenBank/DDBJ whole genome shotgun (WGS) entry which is preliminary data.</text>
</comment>
<dbReference type="GO" id="GO:0016757">
    <property type="term" value="F:glycosyltransferase activity"/>
    <property type="evidence" value="ECO:0007669"/>
    <property type="project" value="UniProtKB-KW"/>
</dbReference>
<proteinExistence type="predicted"/>
<protein>
    <submittedName>
        <fullName evidence="4">Glycosyl transferase family 2</fullName>
    </submittedName>
</protein>